<dbReference type="RefSeq" id="WP_386092808.1">
    <property type="nucleotide sequence ID" value="NZ_JBHRXN010000032.1"/>
</dbReference>
<keyword evidence="2" id="KW-1185">Reference proteome</keyword>
<proteinExistence type="predicted"/>
<accession>A0ABV7RHX5</accession>
<dbReference type="Proteomes" id="UP001595741">
    <property type="component" value="Unassembled WGS sequence"/>
</dbReference>
<reference evidence="2" key="1">
    <citation type="journal article" date="2019" name="Int. J. Syst. Evol. Microbiol.">
        <title>The Global Catalogue of Microorganisms (GCM) 10K type strain sequencing project: providing services to taxonomists for standard genome sequencing and annotation.</title>
        <authorList>
            <consortium name="The Broad Institute Genomics Platform"/>
            <consortium name="The Broad Institute Genome Sequencing Center for Infectious Disease"/>
            <person name="Wu L."/>
            <person name="Ma J."/>
        </authorList>
    </citation>
    <scope>NUCLEOTIDE SEQUENCE [LARGE SCALE GENOMIC DNA]</scope>
    <source>
        <strain evidence="2">KCTC 42742</strain>
    </source>
</reference>
<evidence type="ECO:0000313" key="1">
    <source>
        <dbReference type="EMBL" id="MFC3533247.1"/>
    </source>
</evidence>
<sequence length="60" mass="6617">MFGSNKLMSIMPRALAAKMQNLAVLLRDHAYFLVFVPPDWRAGGGSRSRRWAVGGKIQAA</sequence>
<name>A0ABV7RHX5_9NEIS</name>
<comment type="caution">
    <text evidence="1">The sequence shown here is derived from an EMBL/GenBank/DDBJ whole genome shotgun (WGS) entry which is preliminary data.</text>
</comment>
<evidence type="ECO:0000313" key="2">
    <source>
        <dbReference type="Proteomes" id="UP001595741"/>
    </source>
</evidence>
<dbReference type="EMBL" id="JBHRXN010000032">
    <property type="protein sequence ID" value="MFC3533247.1"/>
    <property type="molecule type" value="Genomic_DNA"/>
</dbReference>
<gene>
    <name evidence="1" type="ORF">ACFOLG_13765</name>
</gene>
<protein>
    <submittedName>
        <fullName evidence="1">Uncharacterized protein</fullName>
    </submittedName>
</protein>
<organism evidence="1 2">
    <name type="scientific">Vogesella facilis</name>
    <dbReference type="NCBI Taxonomy" id="1655232"/>
    <lineage>
        <taxon>Bacteria</taxon>
        <taxon>Pseudomonadati</taxon>
        <taxon>Pseudomonadota</taxon>
        <taxon>Betaproteobacteria</taxon>
        <taxon>Neisseriales</taxon>
        <taxon>Chromobacteriaceae</taxon>
        <taxon>Vogesella</taxon>
    </lineage>
</organism>